<dbReference type="PROSITE" id="PS00108">
    <property type="entry name" value="PROTEIN_KINASE_ST"/>
    <property type="match status" value="1"/>
</dbReference>
<dbReference type="GeneTree" id="ENSGT00940000160805"/>
<protein>
    <recommendedName>
        <fullName evidence="6">Protein kinase domain-containing protein</fullName>
    </recommendedName>
</protein>
<keyword evidence="2" id="KW-0808">Transferase</keyword>
<dbReference type="PANTHER" id="PTHR24058:SF53">
    <property type="entry name" value="HOMEODOMAIN-INTERACTING PROTEIN KINASE 2"/>
    <property type="match status" value="1"/>
</dbReference>
<dbReference type="GO" id="GO:0005524">
    <property type="term" value="F:ATP binding"/>
    <property type="evidence" value="ECO:0007669"/>
    <property type="project" value="UniProtKB-KW"/>
</dbReference>
<dbReference type="Ensembl" id="ENSCVAT00000027705.1">
    <property type="protein sequence ID" value="ENSCVAP00000032161.1"/>
    <property type="gene ID" value="ENSCVAG00000022003.1"/>
</dbReference>
<dbReference type="Gene3D" id="3.30.200.20">
    <property type="entry name" value="Phosphorylase Kinase, domain 1"/>
    <property type="match status" value="1"/>
</dbReference>
<dbReference type="Pfam" id="PF00069">
    <property type="entry name" value="Pkinase"/>
    <property type="match status" value="1"/>
</dbReference>
<dbReference type="PROSITE" id="PS50011">
    <property type="entry name" value="PROTEIN_KINASE_DOM"/>
    <property type="match status" value="1"/>
</dbReference>
<organism evidence="7 8">
    <name type="scientific">Cyprinodon variegatus</name>
    <name type="common">Sheepshead minnow</name>
    <dbReference type="NCBI Taxonomy" id="28743"/>
    <lineage>
        <taxon>Eukaryota</taxon>
        <taxon>Metazoa</taxon>
        <taxon>Chordata</taxon>
        <taxon>Craniata</taxon>
        <taxon>Vertebrata</taxon>
        <taxon>Euteleostomi</taxon>
        <taxon>Actinopterygii</taxon>
        <taxon>Neopterygii</taxon>
        <taxon>Teleostei</taxon>
        <taxon>Neoteleostei</taxon>
        <taxon>Acanthomorphata</taxon>
        <taxon>Ovalentaria</taxon>
        <taxon>Atherinomorphae</taxon>
        <taxon>Cyprinodontiformes</taxon>
        <taxon>Cyprinodontidae</taxon>
        <taxon>Cyprinodon</taxon>
    </lineage>
</organism>
<keyword evidence="8" id="KW-1185">Reference proteome</keyword>
<dbReference type="GO" id="GO:0046332">
    <property type="term" value="F:SMAD binding"/>
    <property type="evidence" value="ECO:0007669"/>
    <property type="project" value="TreeGrafter"/>
</dbReference>
<evidence type="ECO:0000259" key="6">
    <source>
        <dbReference type="PROSITE" id="PS50011"/>
    </source>
</evidence>
<dbReference type="InterPro" id="IPR008271">
    <property type="entry name" value="Ser/Thr_kinase_AS"/>
</dbReference>
<dbReference type="GO" id="GO:0016605">
    <property type="term" value="C:PML body"/>
    <property type="evidence" value="ECO:0007669"/>
    <property type="project" value="TreeGrafter"/>
</dbReference>
<dbReference type="GO" id="GO:0007224">
    <property type="term" value="P:smoothened signaling pathway"/>
    <property type="evidence" value="ECO:0007669"/>
    <property type="project" value="TreeGrafter"/>
</dbReference>
<evidence type="ECO:0000256" key="5">
    <source>
        <dbReference type="ARBA" id="ARBA00022840"/>
    </source>
</evidence>
<evidence type="ECO:0000256" key="4">
    <source>
        <dbReference type="ARBA" id="ARBA00022777"/>
    </source>
</evidence>
<dbReference type="GO" id="GO:0005737">
    <property type="term" value="C:cytoplasm"/>
    <property type="evidence" value="ECO:0007669"/>
    <property type="project" value="TreeGrafter"/>
</dbReference>
<dbReference type="InterPro" id="IPR000719">
    <property type="entry name" value="Prot_kinase_dom"/>
</dbReference>
<dbReference type="SMART" id="SM00220">
    <property type="entry name" value="S_TKc"/>
    <property type="match status" value="1"/>
</dbReference>
<reference evidence="7" key="1">
    <citation type="submission" date="2025-08" db="UniProtKB">
        <authorList>
            <consortium name="Ensembl"/>
        </authorList>
    </citation>
    <scope>IDENTIFICATION</scope>
</reference>
<accession>A0A3Q2EIE6</accession>
<dbReference type="GO" id="GO:0004713">
    <property type="term" value="F:protein tyrosine kinase activity"/>
    <property type="evidence" value="ECO:0007669"/>
    <property type="project" value="TreeGrafter"/>
</dbReference>
<dbReference type="SUPFAM" id="SSF56112">
    <property type="entry name" value="Protein kinase-like (PK-like)"/>
    <property type="match status" value="1"/>
</dbReference>
<dbReference type="Gene3D" id="1.10.510.10">
    <property type="entry name" value="Transferase(Phosphotransferase) domain 1"/>
    <property type="match status" value="1"/>
</dbReference>
<dbReference type="Proteomes" id="UP000265020">
    <property type="component" value="Unassembled WGS sequence"/>
</dbReference>
<dbReference type="InterPro" id="IPR011009">
    <property type="entry name" value="Kinase-like_dom_sf"/>
</dbReference>
<dbReference type="STRING" id="28743.ENSCVAP00000032161"/>
<dbReference type="GO" id="GO:0003714">
    <property type="term" value="F:transcription corepressor activity"/>
    <property type="evidence" value="ECO:0007669"/>
    <property type="project" value="TreeGrafter"/>
</dbReference>
<dbReference type="GO" id="GO:0045944">
    <property type="term" value="P:positive regulation of transcription by RNA polymerase II"/>
    <property type="evidence" value="ECO:0007669"/>
    <property type="project" value="TreeGrafter"/>
</dbReference>
<evidence type="ECO:0000313" key="7">
    <source>
        <dbReference type="Ensembl" id="ENSCVAP00000032161.1"/>
    </source>
</evidence>
<keyword evidence="5" id="KW-0067">ATP-binding</keyword>
<dbReference type="AlphaFoldDB" id="A0A3Q2EIE6"/>
<dbReference type="InterPro" id="IPR050494">
    <property type="entry name" value="Ser_Thr_dual-spec_kinase"/>
</dbReference>
<sequence length="326" mass="37707">MEAQKYCLMDYLEEGGQAQIFKGRNQETGEIVAIKRPTDFLGIYINKEKKVLRKIKALGSDNYNIVKFYGNFFYGRKQCLVFEKLDIDLNRFVKDIVGEGLHLSDIRVIAQQVLVALNFLHSNGMAHRDLKPNNIMLVDRSSLKVKLIDMGFAEEIKKIKNFRCKPLCYLAPEEILLMKLDASVDMWCLALTLIFLYTGDRLFVYSSPEETIAAIVKMLGEPHWSYDCPPDFKKKFRSYDPKLKLKSLDDLLKIRPPTQDPIEREDLLRFIDLLKQMLVTTPQERITPAAALKHSFITMDHLPIAYAFEELFATLAERCEIDVRNV</sequence>
<dbReference type="PANTHER" id="PTHR24058">
    <property type="entry name" value="DUAL SPECIFICITY PROTEIN KINASE"/>
    <property type="match status" value="1"/>
</dbReference>
<keyword evidence="4" id="KW-0418">Kinase</keyword>
<feature type="domain" description="Protein kinase" evidence="6">
    <location>
        <begin position="6"/>
        <end position="297"/>
    </location>
</feature>
<dbReference type="GO" id="GO:0004674">
    <property type="term" value="F:protein serine/threonine kinase activity"/>
    <property type="evidence" value="ECO:0007669"/>
    <property type="project" value="UniProtKB-KW"/>
</dbReference>
<evidence type="ECO:0000256" key="2">
    <source>
        <dbReference type="ARBA" id="ARBA00022679"/>
    </source>
</evidence>
<keyword evidence="3" id="KW-0547">Nucleotide-binding</keyword>
<dbReference type="GO" id="GO:0042771">
    <property type="term" value="P:intrinsic apoptotic signaling pathway in response to DNA damage by p53 class mediator"/>
    <property type="evidence" value="ECO:0007669"/>
    <property type="project" value="TreeGrafter"/>
</dbReference>
<evidence type="ECO:0000256" key="3">
    <source>
        <dbReference type="ARBA" id="ARBA00022741"/>
    </source>
</evidence>
<keyword evidence="1" id="KW-0723">Serine/threonine-protein kinase</keyword>
<name>A0A3Q2EIE6_CYPVA</name>
<evidence type="ECO:0000256" key="1">
    <source>
        <dbReference type="ARBA" id="ARBA00022527"/>
    </source>
</evidence>
<dbReference type="GO" id="GO:0003713">
    <property type="term" value="F:transcription coactivator activity"/>
    <property type="evidence" value="ECO:0007669"/>
    <property type="project" value="TreeGrafter"/>
</dbReference>
<proteinExistence type="predicted"/>
<reference evidence="7" key="2">
    <citation type="submission" date="2025-09" db="UniProtKB">
        <authorList>
            <consortium name="Ensembl"/>
        </authorList>
    </citation>
    <scope>IDENTIFICATION</scope>
</reference>
<evidence type="ECO:0000313" key="8">
    <source>
        <dbReference type="Proteomes" id="UP000265020"/>
    </source>
</evidence>